<dbReference type="NCBIfam" id="NF009732">
    <property type="entry name" value="PRK13255.1"/>
    <property type="match status" value="1"/>
</dbReference>
<dbReference type="InterPro" id="IPR029063">
    <property type="entry name" value="SAM-dependent_MTases_sf"/>
</dbReference>
<evidence type="ECO:0000256" key="5">
    <source>
        <dbReference type="ARBA" id="ARBA00022490"/>
    </source>
</evidence>
<keyword evidence="6 9" id="KW-0489">Methyltransferase</keyword>
<dbReference type="HAMAP" id="MF_00812">
    <property type="entry name" value="Thiopur_methtran"/>
    <property type="match status" value="1"/>
</dbReference>
<dbReference type="EMBL" id="JAFLNC010000004">
    <property type="protein sequence ID" value="MBO0334646.1"/>
    <property type="molecule type" value="Genomic_DNA"/>
</dbReference>
<accession>A0ABS3F974</accession>
<proteinExistence type="inferred from homology"/>
<dbReference type="InterPro" id="IPR022474">
    <property type="entry name" value="Thiopur_S-MeTfrase_Se/Te_detox"/>
</dbReference>
<keyword evidence="8 9" id="KW-0949">S-adenosyl-L-methionine</keyword>
<evidence type="ECO:0000313" key="11">
    <source>
        <dbReference type="Proteomes" id="UP000664761"/>
    </source>
</evidence>
<evidence type="ECO:0000256" key="4">
    <source>
        <dbReference type="ARBA" id="ARBA00011905"/>
    </source>
</evidence>
<name>A0ABS3F974_9PROT</name>
<dbReference type="PANTHER" id="PTHR10259:SF11">
    <property type="entry name" value="THIOPURINE S-METHYLTRANSFERASE"/>
    <property type="match status" value="1"/>
</dbReference>
<dbReference type="InterPro" id="IPR025835">
    <property type="entry name" value="Thiopurine_S-MeTrfase"/>
</dbReference>
<dbReference type="SUPFAM" id="SSF53335">
    <property type="entry name" value="S-adenosyl-L-methionine-dependent methyltransferases"/>
    <property type="match status" value="1"/>
</dbReference>
<keyword evidence="11" id="KW-1185">Reference proteome</keyword>
<dbReference type="InterPro" id="IPR008854">
    <property type="entry name" value="TPMT"/>
</dbReference>
<dbReference type="Pfam" id="PF05724">
    <property type="entry name" value="TPMT"/>
    <property type="match status" value="1"/>
</dbReference>
<dbReference type="PIRSF" id="PIRSF023956">
    <property type="entry name" value="Thiopurine_S-methyltransferase"/>
    <property type="match status" value="1"/>
</dbReference>
<evidence type="ECO:0000256" key="6">
    <source>
        <dbReference type="ARBA" id="ARBA00022603"/>
    </source>
</evidence>
<keyword evidence="5 9" id="KW-0963">Cytoplasm</keyword>
<evidence type="ECO:0000256" key="9">
    <source>
        <dbReference type="HAMAP-Rule" id="MF_00812"/>
    </source>
</evidence>
<comment type="similarity">
    <text evidence="3 9">Belongs to the class I-like SAM-binding methyltransferase superfamily. TPMT family.</text>
</comment>
<feature type="binding site" evidence="9">
    <location>
        <position position="68"/>
    </location>
    <ligand>
        <name>S-adenosyl-L-methionine</name>
        <dbReference type="ChEBI" id="CHEBI:59789"/>
    </ligand>
</feature>
<dbReference type="EC" id="2.1.1.67" evidence="4 9"/>
<dbReference type="Proteomes" id="UP000664761">
    <property type="component" value="Unassembled WGS sequence"/>
</dbReference>
<dbReference type="GO" id="GO:0032259">
    <property type="term" value="P:methylation"/>
    <property type="evidence" value="ECO:0007669"/>
    <property type="project" value="UniProtKB-KW"/>
</dbReference>
<sequence length="214" mass="23726">MTMEASFWHERWSANEIGFHQSKPNALLEKHIGDLDLSSGSRIFLPLCGKTLDIGWLLTKEYRVAGAELSETAVRQLFEELGVTPAIAPAGTLTRYSAPDIDIFVGDIFELSADHLGRVDAIYDRAALVALPDEMRRRYARQVTEITDTAPQLLLTFEYDQSEMAGPPFSIDGLTVKALYDACYSSTLLEKSDVTGGLKGRVTADEIAWHLEKT</sequence>
<evidence type="ECO:0000256" key="2">
    <source>
        <dbReference type="ARBA" id="ARBA00004496"/>
    </source>
</evidence>
<evidence type="ECO:0000313" key="10">
    <source>
        <dbReference type="EMBL" id="MBO0334646.1"/>
    </source>
</evidence>
<keyword evidence="7 9" id="KW-0808">Transferase</keyword>
<dbReference type="GO" id="GO:0008119">
    <property type="term" value="F:thiopurine S-methyltransferase activity"/>
    <property type="evidence" value="ECO:0007669"/>
    <property type="project" value="UniProtKB-EC"/>
</dbReference>
<gene>
    <name evidence="10" type="primary">tmpT</name>
    <name evidence="9" type="synonym">tpm</name>
    <name evidence="10" type="ORF">J0X12_13545</name>
</gene>
<comment type="subcellular location">
    <subcellularLocation>
        <location evidence="2 9">Cytoplasm</location>
    </subcellularLocation>
</comment>
<comment type="caution">
    <text evidence="10">The sequence shown here is derived from an EMBL/GenBank/DDBJ whole genome shotgun (WGS) entry which is preliminary data.</text>
</comment>
<evidence type="ECO:0000256" key="8">
    <source>
        <dbReference type="ARBA" id="ARBA00022691"/>
    </source>
</evidence>
<feature type="binding site" evidence="9">
    <location>
        <position position="47"/>
    </location>
    <ligand>
        <name>S-adenosyl-L-methionine</name>
        <dbReference type="ChEBI" id="CHEBI:59789"/>
    </ligand>
</feature>
<protein>
    <recommendedName>
        <fullName evidence="4 9">Thiopurine S-methyltransferase</fullName>
        <ecNumber evidence="4 9">2.1.1.67</ecNumber>
    </recommendedName>
    <alternativeName>
        <fullName evidence="9">Thiopurine methyltransferase</fullName>
    </alternativeName>
</protein>
<organism evidence="10 11">
    <name type="scientific">Sneathiella sedimenti</name>
    <dbReference type="NCBI Taxonomy" id="2816034"/>
    <lineage>
        <taxon>Bacteria</taxon>
        <taxon>Pseudomonadati</taxon>
        <taxon>Pseudomonadota</taxon>
        <taxon>Alphaproteobacteria</taxon>
        <taxon>Sneathiellales</taxon>
        <taxon>Sneathiellaceae</taxon>
        <taxon>Sneathiella</taxon>
    </lineage>
</organism>
<feature type="binding site" evidence="9">
    <location>
        <position position="12"/>
    </location>
    <ligand>
        <name>S-adenosyl-L-methionine</name>
        <dbReference type="ChEBI" id="CHEBI:59789"/>
    </ligand>
</feature>
<dbReference type="NCBIfam" id="TIGR03840">
    <property type="entry name" value="TMPT_Se_Te"/>
    <property type="match status" value="1"/>
</dbReference>
<feature type="binding site" evidence="9">
    <location>
        <position position="125"/>
    </location>
    <ligand>
        <name>S-adenosyl-L-methionine</name>
        <dbReference type="ChEBI" id="CHEBI:59789"/>
    </ligand>
</feature>
<evidence type="ECO:0000256" key="7">
    <source>
        <dbReference type="ARBA" id="ARBA00022679"/>
    </source>
</evidence>
<reference evidence="10 11" key="1">
    <citation type="submission" date="2021-03" db="EMBL/GenBank/DDBJ databases">
        <title>Sneathiella sp. CAU 1612 isolated from Kang Won-do.</title>
        <authorList>
            <person name="Kim W."/>
        </authorList>
    </citation>
    <scope>NUCLEOTIDE SEQUENCE [LARGE SCALE GENOMIC DNA]</scope>
    <source>
        <strain evidence="10 11">CAU 1612</strain>
    </source>
</reference>
<evidence type="ECO:0000256" key="3">
    <source>
        <dbReference type="ARBA" id="ARBA00008145"/>
    </source>
</evidence>
<dbReference type="PROSITE" id="PS51585">
    <property type="entry name" value="SAM_MT_TPMT"/>
    <property type="match status" value="1"/>
</dbReference>
<dbReference type="PANTHER" id="PTHR10259">
    <property type="entry name" value="THIOPURINE S-METHYLTRANSFERASE"/>
    <property type="match status" value="1"/>
</dbReference>
<comment type="catalytic activity">
    <reaction evidence="1 9">
        <text>S-adenosyl-L-methionine + a thiopurine = S-adenosyl-L-homocysteine + a thiopurine S-methylether.</text>
        <dbReference type="EC" id="2.1.1.67"/>
    </reaction>
</comment>
<dbReference type="Gene3D" id="3.40.50.150">
    <property type="entry name" value="Vaccinia Virus protein VP39"/>
    <property type="match status" value="1"/>
</dbReference>
<evidence type="ECO:0000256" key="1">
    <source>
        <dbReference type="ARBA" id="ARBA00000903"/>
    </source>
</evidence>